<comment type="caution">
    <text evidence="1">The sequence shown here is derived from an EMBL/GenBank/DDBJ whole genome shotgun (WGS) entry which is preliminary data.</text>
</comment>
<gene>
    <name evidence="1" type="ORF">JM658_06725</name>
</gene>
<evidence type="ECO:0000313" key="1">
    <source>
        <dbReference type="EMBL" id="MCF8714522.1"/>
    </source>
</evidence>
<accession>A0ABS9J257</accession>
<protein>
    <submittedName>
        <fullName evidence="1">Uncharacterized protein</fullName>
    </submittedName>
</protein>
<organism evidence="1 2">
    <name type="scientific">Joostella atrarenae</name>
    <dbReference type="NCBI Taxonomy" id="679257"/>
    <lineage>
        <taxon>Bacteria</taxon>
        <taxon>Pseudomonadati</taxon>
        <taxon>Bacteroidota</taxon>
        <taxon>Flavobacteriia</taxon>
        <taxon>Flavobacteriales</taxon>
        <taxon>Flavobacteriaceae</taxon>
        <taxon>Joostella</taxon>
    </lineage>
</organism>
<name>A0ABS9J257_9FLAO</name>
<evidence type="ECO:0000313" key="2">
    <source>
        <dbReference type="Proteomes" id="UP000829517"/>
    </source>
</evidence>
<reference evidence="1 2" key="1">
    <citation type="submission" date="2021-01" db="EMBL/GenBank/DDBJ databases">
        <title>Genome sequencing of Joostella atrarenae M1-2 (= KCTC 23194).</title>
        <authorList>
            <person name="Zakaria M.R."/>
            <person name="Lam M.Q."/>
            <person name="Chong C.S."/>
        </authorList>
    </citation>
    <scope>NUCLEOTIDE SEQUENCE [LARGE SCALE GENOMIC DNA]</scope>
    <source>
        <strain evidence="1 2">M1-2</strain>
    </source>
</reference>
<dbReference type="Proteomes" id="UP000829517">
    <property type="component" value="Unassembled WGS sequence"/>
</dbReference>
<sequence length="143" mass="16646">MMTLVEKHEFNKVFYVDSYKIIVVQQIYINVSGKDQRVIHFGTDKNKNGVLEVDEATNTEYADLNYSSNLQKPVYLGSMESDNWIQDFYLIYEIYEDGSGSSFSVVEYNGYDSDENGEISESENYEDREYHYPERNGFTGWGS</sequence>
<proteinExistence type="predicted"/>
<dbReference type="RefSeq" id="WP_236958486.1">
    <property type="nucleotide sequence ID" value="NZ_JAETXX010000003.1"/>
</dbReference>
<keyword evidence="2" id="KW-1185">Reference proteome</keyword>
<dbReference type="EMBL" id="JAETXX010000003">
    <property type="protein sequence ID" value="MCF8714522.1"/>
    <property type="molecule type" value="Genomic_DNA"/>
</dbReference>